<evidence type="ECO:0000259" key="1">
    <source>
        <dbReference type="Pfam" id="PF00144"/>
    </source>
</evidence>
<dbReference type="EC" id="3.1.1.103" evidence="3"/>
<dbReference type="GO" id="GO:0016787">
    <property type="term" value="F:hydrolase activity"/>
    <property type="evidence" value="ECO:0007669"/>
    <property type="project" value="UniProtKB-KW"/>
</dbReference>
<reference evidence="2 4" key="1">
    <citation type="submission" date="2016-10" db="EMBL/GenBank/DDBJ databases">
        <authorList>
            <person name="Varghese N."/>
            <person name="Submissions S."/>
        </authorList>
    </citation>
    <scope>NUCLEOTIDE SEQUENCE [LARGE SCALE GENOMIC DNA]</scope>
    <source>
        <strain evidence="2 4">ATCC 43761</strain>
    </source>
</reference>
<gene>
    <name evidence="3" type="ORF">QEJ78_07795</name>
    <name evidence="2" type="ORF">SAMN02983011_01206</name>
</gene>
<reference evidence="3" key="2">
    <citation type="journal article" date="2022" name="Food Funct.">
        <title>Lactobacillus kefiranofaciens ZW18 from Kefir enhances the anti-tumor effect of anti-programmed cell death 1 (PD-1) immunotherapy by modulating the gut microbiota.</title>
        <authorList>
            <person name="Zhao J."/>
            <person name="Wang Y."/>
            <person name="Wang J."/>
            <person name="Lv M."/>
            <person name="Zhou C."/>
            <person name="Jia L."/>
            <person name="Geng W."/>
        </authorList>
    </citation>
    <scope>NUCLEOTIDE SEQUENCE</scope>
    <source>
        <strain evidence="3">ZW18</strain>
    </source>
</reference>
<reference evidence="3" key="3">
    <citation type="submission" date="2023-04" db="EMBL/GenBank/DDBJ databases">
        <authorList>
            <person name="Wang Y."/>
        </authorList>
    </citation>
    <scope>NUCLEOTIDE SEQUENCE</scope>
    <source>
        <strain evidence="3">ZW18</strain>
    </source>
</reference>
<evidence type="ECO:0000313" key="4">
    <source>
        <dbReference type="Proteomes" id="UP000181860"/>
    </source>
</evidence>
<organism evidence="3 5">
    <name type="scientific">Lactobacillus kefiranofaciens</name>
    <dbReference type="NCBI Taxonomy" id="267818"/>
    <lineage>
        <taxon>Bacteria</taxon>
        <taxon>Bacillati</taxon>
        <taxon>Bacillota</taxon>
        <taxon>Bacilli</taxon>
        <taxon>Lactobacillales</taxon>
        <taxon>Lactobacillaceae</taxon>
        <taxon>Lactobacillus</taxon>
    </lineage>
</organism>
<dbReference type="EMBL" id="CP123735">
    <property type="protein sequence ID" value="WGO85284.1"/>
    <property type="molecule type" value="Genomic_DNA"/>
</dbReference>
<dbReference type="SUPFAM" id="SSF56601">
    <property type="entry name" value="beta-lactamase/transpeptidase-like"/>
    <property type="match status" value="1"/>
</dbReference>
<dbReference type="Proteomes" id="UP000181860">
    <property type="component" value="Unassembled WGS sequence"/>
</dbReference>
<dbReference type="InterPro" id="IPR050789">
    <property type="entry name" value="Diverse_Enzym_Activities"/>
</dbReference>
<accession>A0AAX3UCQ0</accession>
<sequence>MRRAINHLGVKGSVLVTSSRKPILKYATNNSADTSYLINSVQKSMTAAMLMREVQKGKMSLNDPLAKFFPKVAGADSVKIHNLLTMTSGFDIQVGEPLGTPKFISDEANLKHVEKYTVFDARKLGEWHYTAVNYIYICGILSKLEHKSYEKLFRETYINPLKLKQTEFLWSSKAELRAANWVPGYEQKDGKYVRVKHAAAVQDAHNELGAGSIVMSNADLAKTMNYILHGKLLTKQSRAVLFKGEAPSYYNGGLYNLKRYKAANGAGAGYYTFMRSTKHGKDMIIIQDNHTTHGEFGRIKKKVNSIMSMMLHFN</sequence>
<protein>
    <submittedName>
        <fullName evidence="2">CubicO group peptidase, beta-lactamase class C family</fullName>
    </submittedName>
    <submittedName>
        <fullName evidence="3">Serine hydrolase domain-containing protein</fullName>
        <ecNumber evidence="3">3.1.1.103</ecNumber>
    </submittedName>
</protein>
<keyword evidence="3" id="KW-0378">Hydrolase</keyword>
<dbReference type="AlphaFoldDB" id="A0AAX3UCQ0"/>
<dbReference type="Proteomes" id="UP001242513">
    <property type="component" value="Chromosome"/>
</dbReference>
<feature type="domain" description="Beta-lactamase-related" evidence="1">
    <location>
        <begin position="13"/>
        <end position="258"/>
    </location>
</feature>
<dbReference type="PANTHER" id="PTHR43283:SF3">
    <property type="entry name" value="BETA-LACTAMASE FAMILY PROTEIN (AFU_ORTHOLOGUE AFUA_5G07500)"/>
    <property type="match status" value="1"/>
</dbReference>
<dbReference type="Pfam" id="PF00144">
    <property type="entry name" value="Beta-lactamase"/>
    <property type="match status" value="1"/>
</dbReference>
<evidence type="ECO:0000313" key="2">
    <source>
        <dbReference type="EMBL" id="SDA53817.1"/>
    </source>
</evidence>
<dbReference type="InterPro" id="IPR012338">
    <property type="entry name" value="Beta-lactam/transpept-like"/>
</dbReference>
<evidence type="ECO:0000313" key="5">
    <source>
        <dbReference type="Proteomes" id="UP001242513"/>
    </source>
</evidence>
<proteinExistence type="predicted"/>
<evidence type="ECO:0000313" key="3">
    <source>
        <dbReference type="EMBL" id="WGO85284.1"/>
    </source>
</evidence>
<dbReference type="PANTHER" id="PTHR43283">
    <property type="entry name" value="BETA-LACTAMASE-RELATED"/>
    <property type="match status" value="1"/>
</dbReference>
<dbReference type="InterPro" id="IPR001466">
    <property type="entry name" value="Beta-lactam-related"/>
</dbReference>
<keyword evidence="4" id="KW-1185">Reference proteome</keyword>
<dbReference type="Gene3D" id="3.40.710.10">
    <property type="entry name" value="DD-peptidase/beta-lactamase superfamily"/>
    <property type="match status" value="1"/>
</dbReference>
<dbReference type="GeneID" id="72687839"/>
<dbReference type="EMBL" id="FMXC01000011">
    <property type="protein sequence ID" value="SDA53817.1"/>
    <property type="molecule type" value="Genomic_DNA"/>
</dbReference>
<dbReference type="RefSeq" id="WP_013855042.1">
    <property type="nucleotide sequence ID" value="NZ_CP061341.1"/>
</dbReference>
<name>A0AAX3UCQ0_9LACO</name>